<feature type="region of interest" description="Disordered" evidence="1">
    <location>
        <begin position="221"/>
        <end position="255"/>
    </location>
</feature>
<keyword evidence="2" id="KW-0472">Membrane</keyword>
<feature type="compositionally biased region" description="Basic and acidic residues" evidence="1">
    <location>
        <begin position="38"/>
        <end position="47"/>
    </location>
</feature>
<feature type="compositionally biased region" description="Polar residues" evidence="1">
    <location>
        <begin position="48"/>
        <end position="59"/>
    </location>
</feature>
<feature type="region of interest" description="Disordered" evidence="1">
    <location>
        <begin position="38"/>
        <end position="180"/>
    </location>
</feature>
<dbReference type="EMBL" id="FJ600211">
    <property type="protein sequence ID" value="ACU45224.1"/>
    <property type="molecule type" value="mRNA"/>
</dbReference>
<protein>
    <submittedName>
        <fullName evidence="3">Dentin matrix protein 1-like</fullName>
    </submittedName>
</protein>
<name>E8Z6Z4_KARVE</name>
<feature type="non-terminal residue" evidence="3">
    <location>
        <position position="1"/>
    </location>
</feature>
<sequence length="255" mass="28726">EKRNQLRRQMLCAFQCFLLVVFVVPVRSYLFEKDFVRSETDMSERRSANSQDGFSSNGRHLNEQARDEQSDAENDGSEGNRIKKSETSYDKDDQASNDREGSMNTQRESRHEKDTHSREYSKMLDEKKETGHAEDYMQKDGGRAKRSRGKNCHGAGAKDEGPRNLRAHDEHEKEAASECDEEDNGFSIPIILGIVGAALVGLLALGACFFACSRRRTSSKADFGAGRRSHGSVSHRVRAKRRLEQESKCAREACA</sequence>
<feature type="compositionally biased region" description="Basic and acidic residues" evidence="1">
    <location>
        <begin position="156"/>
        <end position="176"/>
    </location>
</feature>
<reference evidence="3" key="2">
    <citation type="book" date="2010" name="PROCEEDINGS OF 13TH INTERNATIONAL CONFERENCE ON HARMFUL ALGAE" publisher="International Society For The Study of Harmful Algae" city="Hong Kong, China">
        <title>Dinoflagellate meta-transcriptomics enabled by spliced leader.</title>
        <editorList>
            <person name="Unknown A."/>
        </editorList>
        <authorList>
            <person name="Lin S."/>
            <person name="Zhang H."/>
        </authorList>
    </citation>
    <scope>NUCLEOTIDE SEQUENCE</scope>
    <source>
        <strain evidence="3">CCMP1975</strain>
    </source>
</reference>
<proteinExistence type="evidence at transcript level"/>
<evidence type="ECO:0000313" key="3">
    <source>
        <dbReference type="EMBL" id="ACU45224.1"/>
    </source>
</evidence>
<feature type="transmembrane region" description="Helical" evidence="2">
    <location>
        <begin position="186"/>
        <end position="212"/>
    </location>
</feature>
<organism evidence="3">
    <name type="scientific">Karlodinium veneficum</name>
    <name type="common">Dinoflagellate</name>
    <name type="synonym">Karlodinium micrum</name>
    <dbReference type="NCBI Taxonomy" id="407301"/>
    <lineage>
        <taxon>Eukaryota</taxon>
        <taxon>Sar</taxon>
        <taxon>Alveolata</taxon>
        <taxon>Dinophyceae</taxon>
        <taxon>Gymnodiniales</taxon>
        <taxon>Kareniaceae</taxon>
        <taxon>Karlodinium</taxon>
    </lineage>
</organism>
<dbReference type="AlphaFoldDB" id="E8Z6Z4"/>
<feature type="compositionally biased region" description="Basic residues" evidence="1">
    <location>
        <begin position="227"/>
        <end position="241"/>
    </location>
</feature>
<reference evidence="3" key="1">
    <citation type="submission" date="2008-12" db="EMBL/GenBank/DDBJ databases">
        <authorList>
            <person name="Zhang H."/>
            <person name="Lin S."/>
        </authorList>
    </citation>
    <scope>NUCLEOTIDE SEQUENCE</scope>
    <source>
        <strain evidence="3">CCMP1975</strain>
    </source>
</reference>
<feature type="compositionally biased region" description="Basic and acidic residues" evidence="1">
    <location>
        <begin position="242"/>
        <end position="255"/>
    </location>
</feature>
<evidence type="ECO:0000256" key="1">
    <source>
        <dbReference type="SAM" id="MobiDB-lite"/>
    </source>
</evidence>
<feature type="compositionally biased region" description="Basic and acidic residues" evidence="1">
    <location>
        <begin position="60"/>
        <end position="69"/>
    </location>
</feature>
<keyword evidence="2" id="KW-0812">Transmembrane</keyword>
<feature type="compositionally biased region" description="Basic and acidic residues" evidence="1">
    <location>
        <begin position="78"/>
        <end position="143"/>
    </location>
</feature>
<evidence type="ECO:0000256" key="2">
    <source>
        <dbReference type="SAM" id="Phobius"/>
    </source>
</evidence>
<accession>E8Z6Z4</accession>
<keyword evidence="2" id="KW-1133">Transmembrane helix</keyword>